<keyword evidence="1" id="KW-1133">Transmembrane helix</keyword>
<evidence type="ECO:0000256" key="1">
    <source>
        <dbReference type="SAM" id="Phobius"/>
    </source>
</evidence>
<feature type="transmembrane region" description="Helical" evidence="1">
    <location>
        <begin position="75"/>
        <end position="95"/>
    </location>
</feature>
<keyword evidence="3" id="KW-1185">Reference proteome</keyword>
<name>A0A1W6K1Q2_9CREN</name>
<keyword evidence="1" id="KW-0472">Membrane</keyword>
<reference evidence="2 3" key="1">
    <citation type="submission" date="2017-03" db="EMBL/GenBank/DDBJ databases">
        <title>Sulfur activation and transportation mechanism of thermophilic Archaea Acidianus manzaensis YN-25.</title>
        <authorList>
            <person name="Ma Y."/>
            <person name="Yang Y."/>
            <person name="Xia J."/>
        </authorList>
    </citation>
    <scope>NUCLEOTIDE SEQUENCE [LARGE SCALE GENOMIC DNA]</scope>
    <source>
        <strain evidence="2 3">YN-25</strain>
    </source>
</reference>
<dbReference type="Proteomes" id="UP000193404">
    <property type="component" value="Chromosome"/>
</dbReference>
<proteinExistence type="predicted"/>
<sequence>MSLSEHLWFRVLSYVGIFFLSWGLDIGLFIAFYEKIFYPGFSTLIYTDFSASLYAFLLSLYLLRKKYYFSLIVPLLNFFIGLVLLALEALFLIGASST</sequence>
<dbReference type="STRING" id="282676.B6F84_10635"/>
<dbReference type="EMBL" id="CP020477">
    <property type="protein sequence ID" value="ARM76429.1"/>
    <property type="molecule type" value="Genomic_DNA"/>
</dbReference>
<dbReference type="AlphaFoldDB" id="A0A1W6K1Q2"/>
<protein>
    <submittedName>
        <fullName evidence="2">Uncharacterized protein</fullName>
    </submittedName>
</protein>
<keyword evidence="1" id="KW-0812">Transmembrane</keyword>
<dbReference type="KEGG" id="aman:B6F84_10635"/>
<gene>
    <name evidence="2" type="ORF">B6F84_10635</name>
</gene>
<evidence type="ECO:0000313" key="3">
    <source>
        <dbReference type="Proteomes" id="UP000193404"/>
    </source>
</evidence>
<organism evidence="2 3">
    <name type="scientific">Acidianus manzaensis</name>
    <dbReference type="NCBI Taxonomy" id="282676"/>
    <lineage>
        <taxon>Archaea</taxon>
        <taxon>Thermoproteota</taxon>
        <taxon>Thermoprotei</taxon>
        <taxon>Sulfolobales</taxon>
        <taxon>Sulfolobaceae</taxon>
        <taxon>Acidianus</taxon>
    </lineage>
</organism>
<evidence type="ECO:0000313" key="2">
    <source>
        <dbReference type="EMBL" id="ARM76429.1"/>
    </source>
</evidence>
<feature type="transmembrane region" description="Helical" evidence="1">
    <location>
        <begin position="44"/>
        <end position="63"/>
    </location>
</feature>
<feature type="transmembrane region" description="Helical" evidence="1">
    <location>
        <begin position="12"/>
        <end position="32"/>
    </location>
</feature>
<accession>A0A1W6K1Q2</accession>